<dbReference type="InterPro" id="IPR002355">
    <property type="entry name" value="Cu_oxidase_Cu_BS"/>
</dbReference>
<comment type="subcellular location">
    <subcellularLocation>
        <location evidence="2">Secreted</location>
    </subcellularLocation>
</comment>
<evidence type="ECO:0000256" key="3">
    <source>
        <dbReference type="ARBA" id="ARBA00010609"/>
    </source>
</evidence>
<dbReference type="Proteomes" id="UP001396334">
    <property type="component" value="Unassembled WGS sequence"/>
</dbReference>
<gene>
    <name evidence="14" type="ORF">V6N11_026614</name>
</gene>
<keyword evidence="9" id="KW-0325">Glycoprotein</keyword>
<evidence type="ECO:0000256" key="7">
    <source>
        <dbReference type="ARBA" id="ARBA00023002"/>
    </source>
</evidence>
<evidence type="ECO:0000256" key="5">
    <source>
        <dbReference type="ARBA" id="ARBA00022723"/>
    </source>
</evidence>
<evidence type="ECO:0000259" key="11">
    <source>
        <dbReference type="Pfam" id="PF00394"/>
    </source>
</evidence>
<dbReference type="CDD" id="cd13897">
    <property type="entry name" value="CuRO_3_LCC_plant"/>
    <property type="match status" value="1"/>
</dbReference>
<dbReference type="Pfam" id="PF07731">
    <property type="entry name" value="Cu-oxidase_2"/>
    <property type="match status" value="1"/>
</dbReference>
<evidence type="ECO:0000256" key="9">
    <source>
        <dbReference type="ARBA" id="ARBA00023180"/>
    </source>
</evidence>
<evidence type="ECO:0000259" key="13">
    <source>
        <dbReference type="Pfam" id="PF07732"/>
    </source>
</evidence>
<feature type="signal peptide" evidence="10">
    <location>
        <begin position="1"/>
        <end position="24"/>
    </location>
</feature>
<dbReference type="Pfam" id="PF00394">
    <property type="entry name" value="Cu-oxidase"/>
    <property type="match status" value="1"/>
</dbReference>
<evidence type="ECO:0000256" key="2">
    <source>
        <dbReference type="ARBA" id="ARBA00004613"/>
    </source>
</evidence>
<evidence type="ECO:0000256" key="6">
    <source>
        <dbReference type="ARBA" id="ARBA00022737"/>
    </source>
</evidence>
<comment type="cofactor">
    <cofactor evidence="1">
        <name>Cu cation</name>
        <dbReference type="ChEBI" id="CHEBI:23378"/>
    </cofactor>
</comment>
<dbReference type="PROSITE" id="PS00080">
    <property type="entry name" value="MULTICOPPER_OXIDASE2"/>
    <property type="match status" value="1"/>
</dbReference>
<dbReference type="PANTHER" id="PTHR11709:SF410">
    <property type="entry name" value="LACCASE"/>
    <property type="match status" value="1"/>
</dbReference>
<dbReference type="InterPro" id="IPR034289">
    <property type="entry name" value="CuRO_3_LCC"/>
</dbReference>
<keyword evidence="10" id="KW-0732">Signal</keyword>
<dbReference type="InterPro" id="IPR011707">
    <property type="entry name" value="Cu-oxidase-like_N"/>
</dbReference>
<name>A0ABR2SW77_9ROSI</name>
<keyword evidence="7" id="KW-0560">Oxidoreductase</keyword>
<evidence type="ECO:0000256" key="8">
    <source>
        <dbReference type="ARBA" id="ARBA00023008"/>
    </source>
</evidence>
<dbReference type="SUPFAM" id="SSF49503">
    <property type="entry name" value="Cupredoxins"/>
    <property type="match status" value="3"/>
</dbReference>
<evidence type="ECO:0000256" key="4">
    <source>
        <dbReference type="ARBA" id="ARBA00022525"/>
    </source>
</evidence>
<protein>
    <recommendedName>
        <fullName evidence="16">Laccase</fullName>
    </recommendedName>
</protein>
<dbReference type="InterPro" id="IPR045087">
    <property type="entry name" value="Cu-oxidase_fam"/>
</dbReference>
<evidence type="ECO:0000313" key="14">
    <source>
        <dbReference type="EMBL" id="KAK9029500.1"/>
    </source>
</evidence>
<accession>A0ABR2SW77</accession>
<proteinExistence type="inferred from homology"/>
<feature type="chain" id="PRO_5046740943" description="Laccase" evidence="10">
    <location>
        <begin position="25"/>
        <end position="496"/>
    </location>
</feature>
<comment type="caution">
    <text evidence="14">The sequence shown here is derived from an EMBL/GenBank/DDBJ whole genome shotgun (WGS) entry which is preliminary data.</text>
</comment>
<dbReference type="InterPro" id="IPR008972">
    <property type="entry name" value="Cupredoxin"/>
</dbReference>
<evidence type="ECO:0000313" key="15">
    <source>
        <dbReference type="Proteomes" id="UP001396334"/>
    </source>
</evidence>
<dbReference type="InterPro" id="IPR001117">
    <property type="entry name" value="Cu-oxidase_2nd"/>
</dbReference>
<keyword evidence="6" id="KW-0677">Repeat</keyword>
<evidence type="ECO:0008006" key="16">
    <source>
        <dbReference type="Google" id="ProtNLM"/>
    </source>
</evidence>
<dbReference type="PANTHER" id="PTHR11709">
    <property type="entry name" value="MULTI-COPPER OXIDASE"/>
    <property type="match status" value="1"/>
</dbReference>
<organism evidence="14 15">
    <name type="scientific">Hibiscus sabdariffa</name>
    <name type="common">roselle</name>
    <dbReference type="NCBI Taxonomy" id="183260"/>
    <lineage>
        <taxon>Eukaryota</taxon>
        <taxon>Viridiplantae</taxon>
        <taxon>Streptophyta</taxon>
        <taxon>Embryophyta</taxon>
        <taxon>Tracheophyta</taxon>
        <taxon>Spermatophyta</taxon>
        <taxon>Magnoliopsida</taxon>
        <taxon>eudicotyledons</taxon>
        <taxon>Gunneridae</taxon>
        <taxon>Pentapetalae</taxon>
        <taxon>rosids</taxon>
        <taxon>malvids</taxon>
        <taxon>Malvales</taxon>
        <taxon>Malvaceae</taxon>
        <taxon>Malvoideae</taxon>
        <taxon>Hibiscus</taxon>
    </lineage>
</organism>
<sequence>MGLSKLGAVPWLLGMLFLCSLCMADVHYYDFFVRESNFTKLCNTKPMHGVKQPRNPWSDGPEFVTQCPIQPGTNFTYEVILSDEIGTLWWHAHSDWTRGSVHGAFIILPAEHETYPFHPPHAEQTIILESWYNGDYLQLLRDSNLTGLAVPPPDAYAFNGHLGDTTNCNDSIFRMDVNHRETYLLRIINAAMNEEKFFSIANHTLIVVAQDASYVQSAAGSNNNITTGVFRYKNSLGRLDTNASLVKLPLPDDSDAANGFVGRIRNTRVKQNPSLKVPRHVDRRVYIAISTSSINCTNPECLAVSPTRFVAAMNDVIFRAPRTDILQAYYNRSINGVFTKDFPLEPPELYNFTGQLGGINPNVGMGTRAAILNYGEAVEIVFQATQFGAGGSHPLHLHGFSFYKVGSGSGNFNNVTDPKSYNLVDPPLINTVHVPARGWVALRFFANNPGVWFMHCHFERHSTWGMDTVFIVKNGATAETSVRPPPASGMPVCSGA</sequence>
<evidence type="ECO:0000256" key="10">
    <source>
        <dbReference type="SAM" id="SignalP"/>
    </source>
</evidence>
<evidence type="ECO:0000256" key="1">
    <source>
        <dbReference type="ARBA" id="ARBA00001935"/>
    </source>
</evidence>
<keyword evidence="8" id="KW-0186">Copper</keyword>
<dbReference type="InterPro" id="IPR011706">
    <property type="entry name" value="Cu-oxidase_C"/>
</dbReference>
<feature type="domain" description="Plastocyanin-like" evidence="11">
    <location>
        <begin position="124"/>
        <end position="225"/>
    </location>
</feature>
<feature type="domain" description="Plastocyanin-like" evidence="13">
    <location>
        <begin position="47"/>
        <end position="110"/>
    </location>
</feature>
<reference evidence="14 15" key="1">
    <citation type="journal article" date="2024" name="G3 (Bethesda)">
        <title>Genome assembly of Hibiscus sabdariffa L. provides insights into metabolisms of medicinal natural products.</title>
        <authorList>
            <person name="Kim T."/>
        </authorList>
    </citation>
    <scope>NUCLEOTIDE SEQUENCE [LARGE SCALE GENOMIC DNA]</scope>
    <source>
        <strain evidence="14">TK-2024</strain>
        <tissue evidence="14">Old leaves</tissue>
    </source>
</reference>
<dbReference type="EMBL" id="JBBPBN010000011">
    <property type="protein sequence ID" value="KAK9029500.1"/>
    <property type="molecule type" value="Genomic_DNA"/>
</dbReference>
<feature type="domain" description="Plastocyanin-like" evidence="12">
    <location>
        <begin position="342"/>
        <end position="475"/>
    </location>
</feature>
<comment type="similarity">
    <text evidence="3">Belongs to the multicopper oxidase family.</text>
</comment>
<dbReference type="Pfam" id="PF07732">
    <property type="entry name" value="Cu-oxidase_3"/>
    <property type="match status" value="1"/>
</dbReference>
<keyword evidence="4" id="KW-0964">Secreted</keyword>
<keyword evidence="5" id="KW-0479">Metal-binding</keyword>
<evidence type="ECO:0000259" key="12">
    <source>
        <dbReference type="Pfam" id="PF07731"/>
    </source>
</evidence>
<dbReference type="Gene3D" id="2.60.40.420">
    <property type="entry name" value="Cupredoxins - blue copper proteins"/>
    <property type="match status" value="3"/>
</dbReference>
<keyword evidence="15" id="KW-1185">Reference proteome</keyword>